<comment type="caution">
    <text evidence="2">The sequence shown here is derived from an EMBL/GenBank/DDBJ whole genome shotgun (WGS) entry which is preliminary data.</text>
</comment>
<keyword evidence="3" id="KW-1185">Reference proteome</keyword>
<keyword evidence="1" id="KW-0472">Membrane</keyword>
<gene>
    <name evidence="2" type="ORF">OQZ29_17065</name>
</gene>
<evidence type="ECO:0000313" key="2">
    <source>
        <dbReference type="EMBL" id="MCX3266472.1"/>
    </source>
</evidence>
<dbReference type="AlphaFoldDB" id="A0A9X3IA24"/>
<feature type="transmembrane region" description="Helical" evidence="1">
    <location>
        <begin position="26"/>
        <end position="48"/>
    </location>
</feature>
<evidence type="ECO:0000256" key="1">
    <source>
        <dbReference type="SAM" id="Phobius"/>
    </source>
</evidence>
<evidence type="ECO:0000313" key="3">
    <source>
        <dbReference type="Proteomes" id="UP001142592"/>
    </source>
</evidence>
<dbReference type="EMBL" id="JAPJUH010000005">
    <property type="protein sequence ID" value="MCX3266472.1"/>
    <property type="molecule type" value="Genomic_DNA"/>
</dbReference>
<keyword evidence="1" id="KW-1133">Transmembrane helix</keyword>
<dbReference type="Proteomes" id="UP001142592">
    <property type="component" value="Unassembled WGS sequence"/>
</dbReference>
<accession>A0A9X3IA24</accession>
<proteinExistence type="predicted"/>
<name>A0A9X3IA24_9SPHI</name>
<sequence length="127" mass="14390">MSSPYRLPLYLCNSMIRLLGKNSLKSIFGCLLLGIFILKFFTFSISSFSSSSTYSIEKSAEESKDKEEESFDTAKKKLLLYESSIMDHEHPLWTNHLPVRVNAYRDRIGNFPPKNVPTPPPDGPALT</sequence>
<keyword evidence="1" id="KW-0812">Transmembrane</keyword>
<organism evidence="2 3">
    <name type="scientific">Pedobacter agri</name>
    <dbReference type="NCBI Taxonomy" id="454586"/>
    <lineage>
        <taxon>Bacteria</taxon>
        <taxon>Pseudomonadati</taxon>
        <taxon>Bacteroidota</taxon>
        <taxon>Sphingobacteriia</taxon>
        <taxon>Sphingobacteriales</taxon>
        <taxon>Sphingobacteriaceae</taxon>
        <taxon>Pedobacter</taxon>
    </lineage>
</organism>
<protein>
    <submittedName>
        <fullName evidence="2">Uncharacterized protein</fullName>
    </submittedName>
</protein>
<dbReference type="RefSeq" id="WP_266270440.1">
    <property type="nucleotide sequence ID" value="NZ_JAPJUH010000005.1"/>
</dbReference>
<reference evidence="2" key="1">
    <citation type="submission" date="2022-11" db="EMBL/GenBank/DDBJ databases">
        <authorList>
            <person name="Graham C."/>
            <person name="Newman J.D."/>
        </authorList>
    </citation>
    <scope>NUCLEOTIDE SEQUENCE</scope>
    <source>
        <strain evidence="2">DSM 19486</strain>
    </source>
</reference>